<dbReference type="PROSITE" id="PS50048">
    <property type="entry name" value="ZN2_CY6_FUNGAL_2"/>
    <property type="match status" value="1"/>
</dbReference>
<evidence type="ECO:0000259" key="2">
    <source>
        <dbReference type="PROSITE" id="PS50048"/>
    </source>
</evidence>
<dbReference type="SUPFAM" id="SSF57701">
    <property type="entry name" value="Zn2/Cys6 DNA-binding domain"/>
    <property type="match status" value="1"/>
</dbReference>
<feature type="domain" description="Zn(2)-C6 fungal-type" evidence="2">
    <location>
        <begin position="73"/>
        <end position="106"/>
    </location>
</feature>
<name>A0A376B1X8_9ASCO</name>
<dbReference type="CDD" id="cd00067">
    <property type="entry name" value="GAL4"/>
    <property type="match status" value="1"/>
</dbReference>
<protein>
    <recommendedName>
        <fullName evidence="2">Zn(2)-C6 fungal-type domain-containing protein</fullName>
    </recommendedName>
</protein>
<dbReference type="InterPro" id="IPR036864">
    <property type="entry name" value="Zn2-C6_fun-type_DNA-bd_sf"/>
</dbReference>
<dbReference type="GO" id="GO:0000981">
    <property type="term" value="F:DNA-binding transcription factor activity, RNA polymerase II-specific"/>
    <property type="evidence" value="ECO:0007669"/>
    <property type="project" value="InterPro"/>
</dbReference>
<dbReference type="InterPro" id="IPR001138">
    <property type="entry name" value="Zn2Cys6_DnaBD"/>
</dbReference>
<evidence type="ECO:0000256" key="1">
    <source>
        <dbReference type="SAM" id="MobiDB-lite"/>
    </source>
</evidence>
<dbReference type="Gene3D" id="4.10.240.10">
    <property type="entry name" value="Zn(2)-C6 fungal-type DNA-binding domain"/>
    <property type="match status" value="1"/>
</dbReference>
<organism evidence="3 4">
    <name type="scientific">Saccharomycodes ludwigii</name>
    <dbReference type="NCBI Taxonomy" id="36035"/>
    <lineage>
        <taxon>Eukaryota</taxon>
        <taxon>Fungi</taxon>
        <taxon>Dikarya</taxon>
        <taxon>Ascomycota</taxon>
        <taxon>Saccharomycotina</taxon>
        <taxon>Saccharomycetes</taxon>
        <taxon>Saccharomycodales</taxon>
        <taxon>Saccharomycodaceae</taxon>
        <taxon>Saccharomycodes</taxon>
    </lineage>
</organism>
<keyword evidence="4" id="KW-1185">Reference proteome</keyword>
<dbReference type="SMART" id="SM00066">
    <property type="entry name" value="GAL4"/>
    <property type="match status" value="1"/>
</dbReference>
<feature type="region of interest" description="Disordered" evidence="1">
    <location>
        <begin position="49"/>
        <end position="70"/>
    </location>
</feature>
<dbReference type="Pfam" id="PF00172">
    <property type="entry name" value="Zn_clus"/>
    <property type="match status" value="1"/>
</dbReference>
<gene>
    <name evidence="3" type="ORF">SCODWIG_00449</name>
</gene>
<dbReference type="PROSITE" id="PS00463">
    <property type="entry name" value="ZN2_CY6_FUNGAL_1"/>
    <property type="match status" value="1"/>
</dbReference>
<proteinExistence type="predicted"/>
<dbReference type="EMBL" id="UFAJ01000036">
    <property type="protein sequence ID" value="SSD58688.1"/>
    <property type="molecule type" value="Genomic_DNA"/>
</dbReference>
<evidence type="ECO:0000313" key="3">
    <source>
        <dbReference type="EMBL" id="SSD58688.1"/>
    </source>
</evidence>
<sequence>MSCIIDKENTTAKNTTSISANHSIQNLPRKLSITTTTFKSPLKNNTTEIQCDNEDDENDNSHHHDKKPKPLKSCIRCRKNKIKCDSIVKRPGPCSNCLKKNLKCELDYVVKPQRGKELKGLYDNLHLIKNLLKDTIDYQSNTFMFLSKFGSTDINASSINTNTTITTNIHTKFIKLKLPHSTDSISTSSVKGEDPRNIENIPIANNSYIYIAFKYDDKYFYVNNFIITLDKLNDIFHDFNKVLSSLLQLYENWSTSNSKAKKSLVYDWKTLFHSNQLLLLYCILNFYLDIPQPNVNLSYLQLFNYIVNDYTTIASSLKDDISNGVNATPFCSTPPHKNVANVIFDQIQLSKLIVGITQDGSISRFHSEIFIKNFTLYLFFHIVLYGPDYFMDVFMNKYIKILEYLRKKINFEKNWEIKLCNFYVKIWNLITDEGYSKASTVNNIDKSFEFNFCNDDTPLFLFMKFIKFDKYILHHERNKHISRFNTQNFPDHSQFSRGISSLISNLQPIFQILTNFKTRRLNFIIVFFTQFVVLNVIMVINNNSDNNNDGSGDNNSNGNMDCNKYLFLILESFKYNGFNHILMEEQYDNSISRIDGCYYSLQHRINEFKNKTNGTITDNDIVGYGLLELMELSLGEHFSVINPDLEIYSLILKDLQNYNSDNNSSLYINKASCQFIYYFYKKVIYEDMFEKVYGFKNTKNIIVFDTFVFQHNGFQIAYKDERIIQPVVTSADYLIDTSTNSKNDSHKEIAKCDYKQNDSNYVITGNNAARTNNNNNNNKNNHLTSIEVAETALNFGQFNANDKFATSIAVGPSKSSTYNCHKTNGTSNDRETKNLFGGFWKIENDALLKGTDVNTTVESTISNHKKKKSVRVTKDIGDNINNSSNNITKKKKKTVHNHNFKDVNTNNESLNNKTNNVVITNVLDRVDWIKDSTDEVLQKIHGVL</sequence>
<dbReference type="AlphaFoldDB" id="A0A376B1X8"/>
<dbReference type="VEuPathDB" id="FungiDB:SCODWIG_00449"/>
<accession>A0A376B1X8</accession>
<dbReference type="GO" id="GO:0008270">
    <property type="term" value="F:zinc ion binding"/>
    <property type="evidence" value="ECO:0007669"/>
    <property type="project" value="InterPro"/>
</dbReference>
<reference evidence="4" key="1">
    <citation type="submission" date="2018-06" db="EMBL/GenBank/DDBJ databases">
        <authorList>
            <person name="Guldener U."/>
        </authorList>
    </citation>
    <scope>NUCLEOTIDE SEQUENCE [LARGE SCALE GENOMIC DNA]</scope>
    <source>
        <strain evidence="4">UTAD17</strain>
    </source>
</reference>
<evidence type="ECO:0000313" key="4">
    <source>
        <dbReference type="Proteomes" id="UP000262825"/>
    </source>
</evidence>
<dbReference type="Proteomes" id="UP000262825">
    <property type="component" value="Unassembled WGS sequence"/>
</dbReference>